<evidence type="ECO:0000313" key="2">
    <source>
        <dbReference type="EMBL" id="EEN66446.1"/>
    </source>
</evidence>
<evidence type="ECO:0000256" key="1">
    <source>
        <dbReference type="SAM" id="MobiDB-lite"/>
    </source>
</evidence>
<name>C3XZP8_BRAFL</name>
<feature type="region of interest" description="Disordered" evidence="1">
    <location>
        <begin position="1"/>
        <end position="59"/>
    </location>
</feature>
<accession>C3XZP8</accession>
<protein>
    <submittedName>
        <fullName evidence="2">Uncharacterized protein</fullName>
    </submittedName>
</protein>
<proteinExistence type="predicted"/>
<reference evidence="2" key="1">
    <citation type="journal article" date="2008" name="Nature">
        <title>The amphioxus genome and the evolution of the chordate karyotype.</title>
        <authorList>
            <consortium name="US DOE Joint Genome Institute (JGI-PGF)"/>
            <person name="Putnam N.H."/>
            <person name="Butts T."/>
            <person name="Ferrier D.E.K."/>
            <person name="Furlong R.F."/>
            <person name="Hellsten U."/>
            <person name="Kawashima T."/>
            <person name="Robinson-Rechavi M."/>
            <person name="Shoguchi E."/>
            <person name="Terry A."/>
            <person name="Yu J.-K."/>
            <person name="Benito-Gutierrez E.L."/>
            <person name="Dubchak I."/>
            <person name="Garcia-Fernandez J."/>
            <person name="Gibson-Brown J.J."/>
            <person name="Grigoriev I.V."/>
            <person name="Horton A.C."/>
            <person name="de Jong P.J."/>
            <person name="Jurka J."/>
            <person name="Kapitonov V.V."/>
            <person name="Kohara Y."/>
            <person name="Kuroki Y."/>
            <person name="Lindquist E."/>
            <person name="Lucas S."/>
            <person name="Osoegawa K."/>
            <person name="Pennacchio L.A."/>
            <person name="Salamov A.A."/>
            <person name="Satou Y."/>
            <person name="Sauka-Spengler T."/>
            <person name="Schmutz J."/>
            <person name="Shin-I T."/>
            <person name="Toyoda A."/>
            <person name="Bronner-Fraser M."/>
            <person name="Fujiyama A."/>
            <person name="Holland L.Z."/>
            <person name="Holland P.W.H."/>
            <person name="Satoh N."/>
            <person name="Rokhsar D.S."/>
        </authorList>
    </citation>
    <scope>NUCLEOTIDE SEQUENCE [LARGE SCALE GENOMIC DNA]</scope>
    <source>
        <strain evidence="2">S238N-H82</strain>
        <tissue evidence="2">Testes</tissue>
    </source>
</reference>
<gene>
    <name evidence="2" type="ORF">BRAFLDRAFT_85575</name>
</gene>
<dbReference type="AlphaFoldDB" id="C3XZP8"/>
<sequence>MAARIASHGQARRTRQPLTNGRDPKSSRSQGHTVASAILQARVNGEGGGRRKKRRGESHVCKRYQVTQKDLVSAPGRPFIFGLHSTLYSFRYNTRPPVKPPSHHWFKPTA</sequence>
<organism>
    <name type="scientific">Branchiostoma floridae</name>
    <name type="common">Florida lancelet</name>
    <name type="synonym">Amphioxus</name>
    <dbReference type="NCBI Taxonomy" id="7739"/>
    <lineage>
        <taxon>Eukaryota</taxon>
        <taxon>Metazoa</taxon>
        <taxon>Chordata</taxon>
        <taxon>Cephalochordata</taxon>
        <taxon>Leptocardii</taxon>
        <taxon>Amphioxiformes</taxon>
        <taxon>Branchiostomatidae</taxon>
        <taxon>Branchiostoma</taxon>
    </lineage>
</organism>
<dbReference type="InParanoid" id="C3XZP8"/>
<dbReference type="EMBL" id="GG666476">
    <property type="protein sequence ID" value="EEN66446.1"/>
    <property type="molecule type" value="Genomic_DNA"/>
</dbReference>